<evidence type="ECO:0000313" key="2">
    <source>
        <dbReference type="Proteomes" id="UP000509833"/>
    </source>
</evidence>
<dbReference type="Proteomes" id="UP000509833">
    <property type="component" value="Chromosome"/>
</dbReference>
<accession>A0A8D6U2P9</accession>
<proteinExistence type="predicted"/>
<dbReference type="AlphaFoldDB" id="A0A8D6U2P9"/>
<protein>
    <submittedName>
        <fullName evidence="1">Uncharacterized protein</fullName>
    </submittedName>
</protein>
<gene>
    <name evidence="1" type="ORF">STHERMO_1035</name>
</gene>
<dbReference type="EMBL" id="LR822017">
    <property type="protein sequence ID" value="CAD0137579.1"/>
    <property type="molecule type" value="Genomic_DNA"/>
</dbReference>
<name>A0A8D6U2P9_STRTR</name>
<evidence type="ECO:0000313" key="1">
    <source>
        <dbReference type="EMBL" id="CAD0137579.1"/>
    </source>
</evidence>
<sequence length="66" mass="7420">MYEISDQPLNGIEAMQSYYILNSVETAAMFDGIECALGRSMTLEYMELMTWAHFSIGSKDSSQSLL</sequence>
<reference evidence="1 2" key="1">
    <citation type="submission" date="2020-06" db="EMBL/GenBank/DDBJ databases">
        <authorList>
            <person name="Chuat V."/>
        </authorList>
    </citation>
    <scope>NUCLEOTIDE SEQUENCE [LARGE SCALE GENOMIC DNA]</scope>
    <source>
        <strain evidence="1">STH_CIRM_336</strain>
    </source>
</reference>
<organism evidence="1 2">
    <name type="scientific">Streptococcus thermophilus</name>
    <dbReference type="NCBI Taxonomy" id="1308"/>
    <lineage>
        <taxon>Bacteria</taxon>
        <taxon>Bacillati</taxon>
        <taxon>Bacillota</taxon>
        <taxon>Bacilli</taxon>
        <taxon>Lactobacillales</taxon>
        <taxon>Streptococcaceae</taxon>
        <taxon>Streptococcus</taxon>
    </lineage>
</organism>